<dbReference type="KEGG" id="clup:CLUP02_03754"/>
<reference evidence="2" key="1">
    <citation type="journal article" date="2021" name="Mol. Plant Microbe Interact.">
        <title>Complete Genome Sequence of the Plant-Pathogenic Fungus Colletotrichum lupini.</title>
        <authorList>
            <person name="Baroncelli R."/>
            <person name="Pensec F."/>
            <person name="Da Lio D."/>
            <person name="Boufleur T."/>
            <person name="Vicente I."/>
            <person name="Sarrocco S."/>
            <person name="Picot A."/>
            <person name="Baraldi E."/>
            <person name="Sukno S."/>
            <person name="Thon M."/>
            <person name="Le Floch G."/>
        </authorList>
    </citation>
    <scope>NUCLEOTIDE SEQUENCE</scope>
    <source>
        <strain evidence="2">IMI 504893</strain>
    </source>
</reference>
<feature type="region of interest" description="Disordered" evidence="1">
    <location>
        <begin position="39"/>
        <end position="63"/>
    </location>
</feature>
<name>A0A9Q8WD16_9PEZI</name>
<accession>A0A9Q8WD16</accession>
<organism evidence="2 3">
    <name type="scientific">Colletotrichum lupini</name>
    <dbReference type="NCBI Taxonomy" id="145971"/>
    <lineage>
        <taxon>Eukaryota</taxon>
        <taxon>Fungi</taxon>
        <taxon>Dikarya</taxon>
        <taxon>Ascomycota</taxon>
        <taxon>Pezizomycotina</taxon>
        <taxon>Sordariomycetes</taxon>
        <taxon>Hypocreomycetidae</taxon>
        <taxon>Glomerellales</taxon>
        <taxon>Glomerellaceae</taxon>
        <taxon>Colletotrichum</taxon>
        <taxon>Colletotrichum acutatum species complex</taxon>
    </lineage>
</organism>
<dbReference type="GeneID" id="73337781"/>
<feature type="compositionally biased region" description="Basic and acidic residues" evidence="1">
    <location>
        <begin position="39"/>
        <end position="49"/>
    </location>
</feature>
<protein>
    <submittedName>
        <fullName evidence="2">Uncharacterized protein</fullName>
    </submittedName>
</protein>
<dbReference type="RefSeq" id="XP_049139914.1">
    <property type="nucleotide sequence ID" value="XM_049282771.1"/>
</dbReference>
<dbReference type="AlphaFoldDB" id="A0A9Q8WD16"/>
<dbReference type="Proteomes" id="UP000830671">
    <property type="component" value="Chromosome 2"/>
</dbReference>
<keyword evidence="3" id="KW-1185">Reference proteome</keyword>
<evidence type="ECO:0000313" key="3">
    <source>
        <dbReference type="Proteomes" id="UP000830671"/>
    </source>
</evidence>
<feature type="compositionally biased region" description="Polar residues" evidence="1">
    <location>
        <begin position="50"/>
        <end position="60"/>
    </location>
</feature>
<gene>
    <name evidence="2" type="ORF">CLUP02_03754</name>
</gene>
<evidence type="ECO:0000256" key="1">
    <source>
        <dbReference type="SAM" id="MobiDB-lite"/>
    </source>
</evidence>
<dbReference type="EMBL" id="CP019474">
    <property type="protein sequence ID" value="UQC78277.1"/>
    <property type="molecule type" value="Genomic_DNA"/>
</dbReference>
<proteinExistence type="predicted"/>
<sequence>MHDTDTQTTFNLVPLASSARVLAPGIPLVIDHQKKRQQEIRVARRRQDTRSTLQQRSSGGRPTIPFIHYGAGITVNKLRSPSVPLAPRGLPVVNGRRDWAVWTSFLWGWV</sequence>
<evidence type="ECO:0000313" key="2">
    <source>
        <dbReference type="EMBL" id="UQC78277.1"/>
    </source>
</evidence>